<comment type="caution">
    <text evidence="2">The sequence shown here is derived from an EMBL/GenBank/DDBJ whole genome shotgun (WGS) entry which is preliminary data.</text>
</comment>
<keyword evidence="3" id="KW-1185">Reference proteome</keyword>
<evidence type="ECO:0000256" key="1">
    <source>
        <dbReference type="SAM" id="Phobius"/>
    </source>
</evidence>
<reference evidence="2 3" key="1">
    <citation type="submission" date="2023-06" db="EMBL/GenBank/DDBJ databases">
        <title>Sporosarcina sp. nov., isolated from Korean traditional fermented seafood 'Jeotgal'.</title>
        <authorList>
            <person name="Yang A.-I."/>
            <person name="Shin N.-R."/>
        </authorList>
    </citation>
    <scope>NUCLEOTIDE SEQUENCE [LARGE SCALE GENOMIC DNA]</scope>
    <source>
        <strain evidence="2 3">KCTC3840</strain>
    </source>
</reference>
<gene>
    <name evidence="2" type="ORF">QT716_00175</name>
</gene>
<feature type="transmembrane region" description="Helical" evidence="1">
    <location>
        <begin position="6"/>
        <end position="30"/>
    </location>
</feature>
<keyword evidence="1" id="KW-0472">Membrane</keyword>
<proteinExistence type="predicted"/>
<dbReference type="Proteomes" id="UP001280629">
    <property type="component" value="Unassembled WGS sequence"/>
</dbReference>
<evidence type="ECO:0008006" key="4">
    <source>
        <dbReference type="Google" id="ProtNLM"/>
    </source>
</evidence>
<accession>A0ABU4FUQ7</accession>
<sequence length="73" mass="8329">MLGSGIIIVLKMLLPFIVIIFSLSAALKALRGYENKSKKKLEVERKKTAKLQKTIDKQNVRLDKLEQTKTDEN</sequence>
<dbReference type="EMBL" id="JAUBDH010000001">
    <property type="protein sequence ID" value="MDW0108456.1"/>
    <property type="molecule type" value="Genomic_DNA"/>
</dbReference>
<evidence type="ECO:0000313" key="2">
    <source>
        <dbReference type="EMBL" id="MDW0108456.1"/>
    </source>
</evidence>
<name>A0ABU4FUQ7_9BACL</name>
<organism evidence="2 3">
    <name type="scientific">Sporosarcina aquimarina</name>
    <dbReference type="NCBI Taxonomy" id="114975"/>
    <lineage>
        <taxon>Bacteria</taxon>
        <taxon>Bacillati</taxon>
        <taxon>Bacillota</taxon>
        <taxon>Bacilli</taxon>
        <taxon>Bacillales</taxon>
        <taxon>Caryophanaceae</taxon>
        <taxon>Sporosarcina</taxon>
    </lineage>
</organism>
<keyword evidence="1" id="KW-1133">Transmembrane helix</keyword>
<protein>
    <recommendedName>
        <fullName evidence="4">DUF4083 domain-containing protein</fullName>
    </recommendedName>
</protein>
<evidence type="ECO:0000313" key="3">
    <source>
        <dbReference type="Proteomes" id="UP001280629"/>
    </source>
</evidence>
<dbReference type="RefSeq" id="WP_317933646.1">
    <property type="nucleotide sequence ID" value="NZ_JAUBDH010000001.1"/>
</dbReference>
<keyword evidence="1" id="KW-0812">Transmembrane</keyword>